<feature type="compositionally biased region" description="Basic and acidic residues" evidence="2">
    <location>
        <begin position="1027"/>
        <end position="1045"/>
    </location>
</feature>
<feature type="region of interest" description="Disordered" evidence="2">
    <location>
        <begin position="1625"/>
        <end position="1674"/>
    </location>
</feature>
<reference evidence="4" key="1">
    <citation type="journal article" date="2016" name="Nat. Commun.">
        <title>The channel catfish genome sequence provides insights into the evolution of scale formation in teleosts.</title>
        <authorList>
            <person name="Liu Z."/>
            <person name="Liu S."/>
            <person name="Yao J."/>
            <person name="Bao L."/>
            <person name="Zhang J."/>
            <person name="Li Y."/>
            <person name="Jiang C."/>
            <person name="Sun L."/>
            <person name="Wang R."/>
            <person name="Zhang Y."/>
            <person name="Zhou T."/>
            <person name="Zeng Q."/>
            <person name="Fu Q."/>
            <person name="Gao S."/>
            <person name="Li N."/>
            <person name="Koren S."/>
            <person name="Jiang Y."/>
            <person name="Zimin A."/>
            <person name="Xu P."/>
            <person name="Phillippy A.M."/>
            <person name="Geng X."/>
            <person name="Song L."/>
            <person name="Sun F."/>
            <person name="Li C."/>
            <person name="Wang X."/>
            <person name="Chen A."/>
            <person name="Jin Y."/>
            <person name="Yuan Z."/>
            <person name="Yang Y."/>
            <person name="Tan S."/>
            <person name="Peatman E."/>
            <person name="Lu J."/>
            <person name="Qin Z."/>
            <person name="Dunham R."/>
            <person name="Li Z."/>
            <person name="Sonstegard T."/>
            <person name="Feng J."/>
            <person name="Danzmann R.G."/>
            <person name="Schroeder S."/>
            <person name="Scheffler B."/>
            <person name="Duke M.V."/>
            <person name="Ballard L."/>
            <person name="Kucuktas H."/>
            <person name="Kaltenboeck L."/>
            <person name="Liu H."/>
            <person name="Armbruster J."/>
            <person name="Xie Y."/>
            <person name="Kirby M.L."/>
            <person name="Tian Y."/>
            <person name="Flanagan M.E."/>
            <person name="Mu W."/>
            <person name="Waldbieser G.C."/>
        </authorList>
    </citation>
    <scope>NUCLEOTIDE SEQUENCE [LARGE SCALE GENOMIC DNA]</scope>
    <source>
        <strain evidence="4">SDA103</strain>
    </source>
</reference>
<feature type="compositionally biased region" description="Basic and acidic residues" evidence="2">
    <location>
        <begin position="531"/>
        <end position="541"/>
    </location>
</feature>
<feature type="compositionally biased region" description="Polar residues" evidence="2">
    <location>
        <begin position="1805"/>
        <end position="1821"/>
    </location>
</feature>
<feature type="compositionally biased region" description="Acidic residues" evidence="2">
    <location>
        <begin position="1526"/>
        <end position="1536"/>
    </location>
</feature>
<feature type="region of interest" description="Disordered" evidence="2">
    <location>
        <begin position="332"/>
        <end position="385"/>
    </location>
</feature>
<keyword evidence="1" id="KW-0175">Coiled coil</keyword>
<dbReference type="InterPro" id="IPR051825">
    <property type="entry name" value="SRCIN1"/>
</dbReference>
<evidence type="ECO:0000256" key="2">
    <source>
        <dbReference type="SAM" id="MobiDB-lite"/>
    </source>
</evidence>
<dbReference type="GO" id="GO:0005737">
    <property type="term" value="C:cytoplasm"/>
    <property type="evidence" value="ECO:0007669"/>
    <property type="project" value="TreeGrafter"/>
</dbReference>
<accession>A0A2D0QW50</accession>
<sequence length="1975" mass="215179">MDITDERGVVVKCRSNLPDEEHLKDNHLTSLKGTEHLHSKQLSGGAVLCANESGHLKTSHNAVPCRPLSVGGARSSQEILAMQPSDMDKKREAFLEHLKQKYPHHASVIMGHQERLREQCLQGMLSSLQCELNIQRYLLKIESLHQPRNQSARAGVVCSNPVAVFSDQPDLSSLVPLDALEVMSECEVPVAFTRGSRSRASLPVVRSANQTKDRSLGVLYLQYGDDTKQIRMPNEITTVDTVQALFVSAFPQQLSMKMLETPSTAIYIKDDMRNMYYELSDVRNITDQSCLKVYHKDPAQAFSHAPRPSNGDGRMHREAMYTSRDAPPLIRQTSNSPSMPPTPHSITALPSRIPFGPRSSGGGATMPRERAGHPLATPTRSASPCPSAILERRDVKPDEDVSAKGIVRGGEGIYSDPFLLHHHAPPSETLDQGYHRSSIRSYGISGMTMEPTEHNSLFRQKSWKTPPPSPHRMGDMRIIDIQTSQSQSNLGLERSSPVRQSLRKEGPIAVDKGRNAVGSPVTSDLQGHGPPELRSEPQTREKMRAMEEQIASLTGLVQHALLKGPSINRGDSEHASDRSVKSGSPVHSTSSTGGSSPLLGSKIGKVTPESNSITAPPISNIPLQVNLLNFRKNISGLRLQLQQMRQLQLQNQECVSAQIKHAEQEISARLAEVLRRQEDPAQRQRALVEEERHKYLSMEETVLKQLGDLEQYVDSVRRDSSSATAVSSVILKEVEEGAEGLRKVGESLAALKGEFPALQGRMRAVLRVEVEAVKFLKEEPHKLDSMLKRVKSLTETLSTLRRCATKGLLKSPDSVITTMVDEAEAAPPADLHSTVTVLELQRPSVISEVVSSQPLIPHCAQSSFSPTPELPTKQTSNMRHVDICSSAQPEHTSPLSSSSSGVALSTARCNGSSSSGALNLFIEEIISHSKGKNRAPSIEAAEKEWEEKRQSMCHYDGGEFEKMLQEAEANMLRGIPSIEVAVDGGIMPSPAAASPATPATEERVEKPKPSAPTTQEVKQPDMPSSEKSTKTGPDKAPKVHLEKSAKAAGVLGKHVKSNLSVKTSLERPPKSQDKATKTSQSSEKANKSPPPPPPRRNYITSMGVTTTRSGEVVNRKESGSAQEGEVEATNPAPQHKPRSSPEVKPKLCTPLPVTASAILEEEDEGDKIMAELQVFQKCLVKDIELKGLVEPQIKELRSGALLPLKDKKQNSETQENKGLFMDENGNNTVRQNTGVIYYVTAQIAKEPPEESTDHRAASQSSPSQVSHVNTYEKSQNKLLLSSDGLSGIPSHGQDNIWSLPSELPYKPLTCSSSMKTKEHGTVSPTQGKVHVVKVPQVQLSIEETVESPTEICTPVSLGGPDPVHPKVPANHSKLSSANQLEVFRLPKTRESKYEEVEDESETFLSPDLPGEEPPPPPPPPLDNIAFMITNTKVQALSTGEYQELVNAKRGNVQTVTVGSKPQTKYGSDNSTVSCSNGFADAECSDFSKKPVIILFDEPMDIRSAYKRLSTVFECEEELEKMLAEERIEEESEETEDEDKRNGGVQVAQDGDKMNSGKAQNGANPVFSSSLLSDRGTVTQATGDAKQDVKKKFKFKFPKKQLAALTQAIRTGTKTGKKTLQVVVYEDEEESDGTIKQHKETKRFEISCSKQDNSKSESVAQEPHGRTEEIRKSTYKTLDSLEQTIKQLETTISEMGPRSSDVLLPTEYSKPQDSQGVEASDKVVLQKTLVTKTSNSSKRPSLRKKHKPQLLPRPAVITTTGVSVTPAPPQQNVSVTSPSSRMPVPTSAKTRQQPGTSDRERATKPLKQQDSQRQFRQANGSAKRSGGDPKSTSPTMPASKIPAFSSSAGKVASQPDTTNPVNHSAVLSSSSSKSSIPNPRSIPNSSSHIPSLSNGPLKLAQSTHNTKSLSLSTQTQNGRYSSSSSSHSTLSPTMLSQVSKSIRTIHTPSFISYSRPHSGSTGKSVVPTATSTKDAS</sequence>
<dbReference type="KEGG" id="ipu:108265060"/>
<dbReference type="STRING" id="7998.ENSIPUP00000002367"/>
<keyword evidence="4" id="KW-1185">Reference proteome</keyword>
<dbReference type="Pfam" id="PF03915">
    <property type="entry name" value="AIP3"/>
    <property type="match status" value="1"/>
</dbReference>
<feature type="compositionally biased region" description="Polar residues" evidence="2">
    <location>
        <begin position="1556"/>
        <end position="1570"/>
    </location>
</feature>
<dbReference type="RefSeq" id="XP_017322648.1">
    <property type="nucleotide sequence ID" value="XM_017467159.3"/>
</dbReference>
<feature type="domain" description="Actin interacting protein 3-like C-terminal" evidence="3">
    <location>
        <begin position="220"/>
        <end position="294"/>
    </location>
</feature>
<feature type="compositionally biased region" description="Polar residues" evidence="2">
    <location>
        <begin position="1769"/>
        <end position="1779"/>
    </location>
</feature>
<evidence type="ECO:0000256" key="1">
    <source>
        <dbReference type="ARBA" id="ARBA00023054"/>
    </source>
</evidence>
<feature type="compositionally biased region" description="Basic and acidic residues" evidence="2">
    <location>
        <begin position="1632"/>
        <end position="1644"/>
    </location>
</feature>
<feature type="region of interest" description="Disordered" evidence="2">
    <location>
        <begin position="1687"/>
        <end position="1975"/>
    </location>
</feature>
<feature type="compositionally biased region" description="Basic and acidic residues" evidence="2">
    <location>
        <begin position="1662"/>
        <end position="1671"/>
    </location>
</feature>
<dbReference type="InterPro" id="IPR022782">
    <property type="entry name" value="AIP3-like_C"/>
</dbReference>
<evidence type="ECO:0000313" key="4">
    <source>
        <dbReference type="Proteomes" id="UP000221080"/>
    </source>
</evidence>
<gene>
    <name evidence="5" type="primary">si:ch211-285f17.1</name>
</gene>
<dbReference type="Gene3D" id="1.20.58.1540">
    <property type="entry name" value="Actin interacting protein 3, C-terminal domain"/>
    <property type="match status" value="1"/>
</dbReference>
<feature type="compositionally biased region" description="Basic and acidic residues" evidence="2">
    <location>
        <begin position="502"/>
        <end position="514"/>
    </location>
</feature>
<feature type="region of interest" description="Disordered" evidence="2">
    <location>
        <begin position="1246"/>
        <end position="1327"/>
    </location>
</feature>
<feature type="region of interest" description="Disordered" evidence="2">
    <location>
        <begin position="886"/>
        <end position="908"/>
    </location>
</feature>
<feature type="compositionally biased region" description="Polar residues" evidence="2">
    <location>
        <begin position="1647"/>
        <end position="1658"/>
    </location>
</feature>
<name>A0A2D0QW50_ICTPU</name>
<proteinExistence type="predicted"/>
<feature type="region of interest" description="Disordered" evidence="2">
    <location>
        <begin position="1525"/>
        <end position="1570"/>
    </location>
</feature>
<feature type="compositionally biased region" description="Polar residues" evidence="2">
    <location>
        <begin position="1786"/>
        <end position="1795"/>
    </location>
</feature>
<feature type="compositionally biased region" description="Basic and acidic residues" evidence="2">
    <location>
        <begin position="570"/>
        <end position="580"/>
    </location>
</feature>
<feature type="compositionally biased region" description="Polar residues" evidence="2">
    <location>
        <begin position="1257"/>
        <end position="1279"/>
    </location>
</feature>
<feature type="compositionally biased region" description="Low complexity" evidence="2">
    <location>
        <begin position="1867"/>
        <end position="1895"/>
    </location>
</feature>
<feature type="region of interest" description="Disordered" evidence="2">
    <location>
        <begin position="484"/>
        <end position="541"/>
    </location>
</feature>
<feature type="compositionally biased region" description="Low complexity" evidence="2">
    <location>
        <begin position="581"/>
        <end position="602"/>
    </location>
</feature>
<reference evidence="5" key="2">
    <citation type="submission" date="2025-08" db="UniProtKB">
        <authorList>
            <consortium name="RefSeq"/>
        </authorList>
    </citation>
    <scope>IDENTIFICATION</scope>
    <source>
        <tissue evidence="5">Blood</tissue>
    </source>
</reference>
<feature type="compositionally biased region" description="Basic and acidic residues" evidence="2">
    <location>
        <begin position="1246"/>
        <end position="1256"/>
    </location>
</feature>
<dbReference type="PANTHER" id="PTHR22741:SF11">
    <property type="entry name" value="SICKLE TAIL PROTEIN HOMOLOG"/>
    <property type="match status" value="1"/>
</dbReference>
<protein>
    <submittedName>
        <fullName evidence="5">Sickle tail protein isoform X1</fullName>
    </submittedName>
</protein>
<feature type="compositionally biased region" description="Basic and acidic residues" evidence="2">
    <location>
        <begin position="1064"/>
        <end position="1076"/>
    </location>
</feature>
<feature type="region of interest" description="Disordered" evidence="2">
    <location>
        <begin position="1205"/>
        <end position="1226"/>
    </location>
</feature>
<dbReference type="Proteomes" id="UP000221080">
    <property type="component" value="Chromosome 1"/>
</dbReference>
<feature type="compositionally biased region" description="Polar residues" evidence="2">
    <location>
        <begin position="1098"/>
        <end position="1109"/>
    </location>
</feature>
<feature type="compositionally biased region" description="Polar residues" evidence="2">
    <location>
        <begin position="1936"/>
        <end position="1975"/>
    </location>
</feature>
<organism evidence="4 5">
    <name type="scientific">Ictalurus punctatus</name>
    <name type="common">Channel catfish</name>
    <name type="synonym">Silurus punctatus</name>
    <dbReference type="NCBI Taxonomy" id="7998"/>
    <lineage>
        <taxon>Eukaryota</taxon>
        <taxon>Metazoa</taxon>
        <taxon>Chordata</taxon>
        <taxon>Craniata</taxon>
        <taxon>Vertebrata</taxon>
        <taxon>Euteleostomi</taxon>
        <taxon>Actinopterygii</taxon>
        <taxon>Neopterygii</taxon>
        <taxon>Teleostei</taxon>
        <taxon>Ostariophysi</taxon>
        <taxon>Siluriformes</taxon>
        <taxon>Ictaluridae</taxon>
        <taxon>Ictalurus</taxon>
    </lineage>
</organism>
<feature type="region of interest" description="Disordered" evidence="2">
    <location>
        <begin position="565"/>
        <end position="618"/>
    </location>
</feature>
<evidence type="ECO:0000313" key="5">
    <source>
        <dbReference type="RefSeq" id="XP_017322648.1"/>
    </source>
</evidence>
<dbReference type="GeneID" id="108265060"/>
<feature type="compositionally biased region" description="Polar residues" evidence="2">
    <location>
        <begin position="1727"/>
        <end position="1738"/>
    </location>
</feature>
<feature type="compositionally biased region" description="Low complexity" evidence="2">
    <location>
        <begin position="989"/>
        <end position="999"/>
    </location>
</feature>
<feature type="region of interest" description="Disordered" evidence="2">
    <location>
        <begin position="1345"/>
        <end position="1419"/>
    </location>
</feature>
<feature type="compositionally biased region" description="Low complexity" evidence="2">
    <location>
        <begin position="1920"/>
        <end position="1935"/>
    </location>
</feature>
<feature type="region of interest" description="Disordered" evidence="2">
    <location>
        <begin position="989"/>
        <end position="1148"/>
    </location>
</feature>
<dbReference type="OrthoDB" id="6022652at2759"/>
<dbReference type="PANTHER" id="PTHR22741">
    <property type="entry name" value="P140CAP/SNIP-RELATED"/>
    <property type="match status" value="1"/>
</dbReference>
<feature type="compositionally biased region" description="Polar residues" evidence="2">
    <location>
        <begin position="1843"/>
        <end position="1866"/>
    </location>
</feature>
<evidence type="ECO:0000259" key="3">
    <source>
        <dbReference type="Pfam" id="PF03915"/>
    </source>
</evidence>
<feature type="compositionally biased region" description="Polar residues" evidence="2">
    <location>
        <begin position="1899"/>
        <end position="1919"/>
    </location>
</feature>